<evidence type="ECO:0000313" key="9">
    <source>
        <dbReference type="EMBL" id="KAG8431397.1"/>
    </source>
</evidence>
<comment type="caution">
    <text evidence="9">The sequence shown here is derived from an EMBL/GenBank/DDBJ whole genome shotgun (WGS) entry which is preliminary data.</text>
</comment>
<keyword evidence="6 8" id="KW-0472">Membrane</keyword>
<dbReference type="GO" id="GO:0016020">
    <property type="term" value="C:membrane"/>
    <property type="evidence" value="ECO:0007669"/>
    <property type="project" value="UniProtKB-SubCell"/>
</dbReference>
<name>A0A8T2II99_9PIPI</name>
<comment type="subcellular location">
    <subcellularLocation>
        <location evidence="1">Membrane</location>
        <topology evidence="1">Single-pass membrane protein</topology>
    </subcellularLocation>
</comment>
<dbReference type="OrthoDB" id="6435278at2759"/>
<evidence type="ECO:0000256" key="8">
    <source>
        <dbReference type="SAM" id="Phobius"/>
    </source>
</evidence>
<dbReference type="EMBL" id="JAACNH010000217">
    <property type="protein sequence ID" value="KAG8431397.1"/>
    <property type="molecule type" value="Genomic_DNA"/>
</dbReference>
<gene>
    <name evidence="9" type="ORF">GDO86_018888</name>
</gene>
<dbReference type="AlphaFoldDB" id="A0A8T2II99"/>
<evidence type="ECO:0000256" key="1">
    <source>
        <dbReference type="ARBA" id="ARBA00004167"/>
    </source>
</evidence>
<dbReference type="Pfam" id="PF15188">
    <property type="entry name" value="CCDC-167"/>
    <property type="match status" value="1"/>
</dbReference>
<evidence type="ECO:0000256" key="7">
    <source>
        <dbReference type="SAM" id="Coils"/>
    </source>
</evidence>
<keyword evidence="4 8" id="KW-1133">Transmembrane helix</keyword>
<feature type="coiled-coil region" evidence="7">
    <location>
        <begin position="1"/>
        <end position="73"/>
    </location>
</feature>
<protein>
    <recommendedName>
        <fullName evidence="2">Coiled-coil domain-containing protein 167</fullName>
    </recommendedName>
</protein>
<dbReference type="PANTHER" id="PTHR31759:SF1">
    <property type="entry name" value="COILED-COIL DOMAIN-CONTAINING PROTEIN 167"/>
    <property type="match status" value="1"/>
</dbReference>
<evidence type="ECO:0000313" key="10">
    <source>
        <dbReference type="Proteomes" id="UP000812440"/>
    </source>
</evidence>
<reference evidence="9" key="1">
    <citation type="thesis" date="2020" institute="ProQuest LLC" country="789 East Eisenhower Parkway, Ann Arbor, MI, USA">
        <title>Comparative Genomics and Chromosome Evolution.</title>
        <authorList>
            <person name="Mudd A.B."/>
        </authorList>
    </citation>
    <scope>NUCLEOTIDE SEQUENCE</scope>
    <source>
        <strain evidence="9">Female2</strain>
        <tissue evidence="9">Blood</tissue>
    </source>
</reference>
<keyword evidence="5 7" id="KW-0175">Coiled coil</keyword>
<sequence>MGKKKKEKISVTREIEEMEEKLAFCRNNMDQVDFKLRKMELTEEGRRSLEKEKDSLSSKMSRYERELKSLHGENQKNMAISVAIFLLLAVSYYCWTL</sequence>
<evidence type="ECO:0000256" key="6">
    <source>
        <dbReference type="ARBA" id="ARBA00023136"/>
    </source>
</evidence>
<organism evidence="9 10">
    <name type="scientific">Hymenochirus boettgeri</name>
    <name type="common">Congo dwarf clawed frog</name>
    <dbReference type="NCBI Taxonomy" id="247094"/>
    <lineage>
        <taxon>Eukaryota</taxon>
        <taxon>Metazoa</taxon>
        <taxon>Chordata</taxon>
        <taxon>Craniata</taxon>
        <taxon>Vertebrata</taxon>
        <taxon>Euteleostomi</taxon>
        <taxon>Amphibia</taxon>
        <taxon>Batrachia</taxon>
        <taxon>Anura</taxon>
        <taxon>Pipoidea</taxon>
        <taxon>Pipidae</taxon>
        <taxon>Pipinae</taxon>
        <taxon>Hymenochirus</taxon>
    </lineage>
</organism>
<evidence type="ECO:0000256" key="5">
    <source>
        <dbReference type="ARBA" id="ARBA00023054"/>
    </source>
</evidence>
<keyword evidence="3 8" id="KW-0812">Transmembrane</keyword>
<dbReference type="PANTHER" id="PTHR31759">
    <property type="entry name" value="COILED-COIL DOMAIN-CONTAINING PROTEIN 167"/>
    <property type="match status" value="1"/>
</dbReference>
<feature type="transmembrane region" description="Helical" evidence="8">
    <location>
        <begin position="78"/>
        <end position="95"/>
    </location>
</feature>
<evidence type="ECO:0000256" key="2">
    <source>
        <dbReference type="ARBA" id="ARBA00022350"/>
    </source>
</evidence>
<proteinExistence type="predicted"/>
<dbReference type="InterPro" id="IPR028194">
    <property type="entry name" value="CC167"/>
</dbReference>
<keyword evidence="10" id="KW-1185">Reference proteome</keyword>
<evidence type="ECO:0000256" key="3">
    <source>
        <dbReference type="ARBA" id="ARBA00022692"/>
    </source>
</evidence>
<evidence type="ECO:0000256" key="4">
    <source>
        <dbReference type="ARBA" id="ARBA00022989"/>
    </source>
</evidence>
<accession>A0A8T2II99</accession>
<dbReference type="Proteomes" id="UP000812440">
    <property type="component" value="Unassembled WGS sequence"/>
</dbReference>